<evidence type="ECO:0000313" key="2">
    <source>
        <dbReference type="Proteomes" id="UP001152888"/>
    </source>
</evidence>
<accession>A0A9P0PE12</accession>
<dbReference type="EMBL" id="CAKOFQ010006877">
    <property type="protein sequence ID" value="CAH1979364.1"/>
    <property type="molecule type" value="Genomic_DNA"/>
</dbReference>
<dbReference type="Proteomes" id="UP001152888">
    <property type="component" value="Unassembled WGS sequence"/>
</dbReference>
<gene>
    <name evidence="1" type="ORF">ACAOBT_LOCUS13400</name>
</gene>
<name>A0A9P0PE12_ACAOB</name>
<dbReference type="AlphaFoldDB" id="A0A9P0PE12"/>
<comment type="caution">
    <text evidence="1">The sequence shown here is derived from an EMBL/GenBank/DDBJ whole genome shotgun (WGS) entry which is preliminary data.</text>
</comment>
<proteinExistence type="predicted"/>
<organism evidence="1 2">
    <name type="scientific">Acanthoscelides obtectus</name>
    <name type="common">Bean weevil</name>
    <name type="synonym">Bruchus obtectus</name>
    <dbReference type="NCBI Taxonomy" id="200917"/>
    <lineage>
        <taxon>Eukaryota</taxon>
        <taxon>Metazoa</taxon>
        <taxon>Ecdysozoa</taxon>
        <taxon>Arthropoda</taxon>
        <taxon>Hexapoda</taxon>
        <taxon>Insecta</taxon>
        <taxon>Pterygota</taxon>
        <taxon>Neoptera</taxon>
        <taxon>Endopterygota</taxon>
        <taxon>Coleoptera</taxon>
        <taxon>Polyphaga</taxon>
        <taxon>Cucujiformia</taxon>
        <taxon>Chrysomeloidea</taxon>
        <taxon>Chrysomelidae</taxon>
        <taxon>Bruchinae</taxon>
        <taxon>Bruchini</taxon>
        <taxon>Acanthoscelides</taxon>
    </lineage>
</organism>
<reference evidence="1" key="1">
    <citation type="submission" date="2022-03" db="EMBL/GenBank/DDBJ databases">
        <authorList>
            <person name="Sayadi A."/>
        </authorList>
    </citation>
    <scope>NUCLEOTIDE SEQUENCE</scope>
</reference>
<evidence type="ECO:0000313" key="1">
    <source>
        <dbReference type="EMBL" id="CAH1979364.1"/>
    </source>
</evidence>
<sequence length="35" mass="3861">MNGNSCFAKKHTVSRSVLPKSLVKTTFDSCFAKLN</sequence>
<protein>
    <submittedName>
        <fullName evidence="1">Uncharacterized protein</fullName>
    </submittedName>
</protein>
<keyword evidence="2" id="KW-1185">Reference proteome</keyword>